<accession>A0ACC0EY09</accession>
<dbReference type="Proteomes" id="UP001060170">
    <property type="component" value="Chromosome 1"/>
</dbReference>
<evidence type="ECO:0000313" key="1">
    <source>
        <dbReference type="EMBL" id="KAI7962001.1"/>
    </source>
</evidence>
<evidence type="ECO:0000313" key="2">
    <source>
        <dbReference type="Proteomes" id="UP001060170"/>
    </source>
</evidence>
<organism evidence="1 2">
    <name type="scientific">Puccinia striiformis f. sp. tritici</name>
    <dbReference type="NCBI Taxonomy" id="168172"/>
    <lineage>
        <taxon>Eukaryota</taxon>
        <taxon>Fungi</taxon>
        <taxon>Dikarya</taxon>
        <taxon>Basidiomycota</taxon>
        <taxon>Pucciniomycotina</taxon>
        <taxon>Pucciniomycetes</taxon>
        <taxon>Pucciniales</taxon>
        <taxon>Pucciniaceae</taxon>
        <taxon>Puccinia</taxon>
    </lineage>
</organism>
<comment type="caution">
    <text evidence="1">The sequence shown here is derived from an EMBL/GenBank/DDBJ whole genome shotgun (WGS) entry which is preliminary data.</text>
</comment>
<reference evidence="1 2" key="3">
    <citation type="journal article" date="2022" name="Microbiol. Spectr.">
        <title>Folding features and dynamics of 3D genome architecture in plant fungal pathogens.</title>
        <authorList>
            <person name="Xia C."/>
        </authorList>
    </citation>
    <scope>NUCLEOTIDE SEQUENCE [LARGE SCALE GENOMIC DNA]</scope>
    <source>
        <strain evidence="1 2">93-210</strain>
    </source>
</reference>
<name>A0ACC0EY09_9BASI</name>
<reference evidence="2" key="1">
    <citation type="journal article" date="2018" name="BMC Genomics">
        <title>Genomic insights into host adaptation between the wheat stripe rust pathogen (Puccinia striiformis f. sp. tritici) and the barley stripe rust pathogen (Puccinia striiformis f. sp. hordei).</title>
        <authorList>
            <person name="Xia C."/>
            <person name="Wang M."/>
            <person name="Yin C."/>
            <person name="Cornejo O.E."/>
            <person name="Hulbert S.H."/>
            <person name="Chen X."/>
        </authorList>
    </citation>
    <scope>NUCLEOTIDE SEQUENCE [LARGE SCALE GENOMIC DNA]</scope>
    <source>
        <strain evidence="2">93-210</strain>
    </source>
</reference>
<dbReference type="EMBL" id="CM045865">
    <property type="protein sequence ID" value="KAI7962001.1"/>
    <property type="molecule type" value="Genomic_DNA"/>
</dbReference>
<reference evidence="2" key="2">
    <citation type="journal article" date="2018" name="Mol. Plant Microbe Interact.">
        <title>Genome sequence resources for the wheat stripe rust pathogen (Puccinia striiformis f. sp. tritici) and the barley stripe rust pathogen (Puccinia striiformis f. sp. hordei).</title>
        <authorList>
            <person name="Xia C."/>
            <person name="Wang M."/>
            <person name="Yin C."/>
            <person name="Cornejo O.E."/>
            <person name="Hulbert S.H."/>
            <person name="Chen X."/>
        </authorList>
    </citation>
    <scope>NUCLEOTIDE SEQUENCE [LARGE SCALE GENOMIC DNA]</scope>
    <source>
        <strain evidence="2">93-210</strain>
    </source>
</reference>
<gene>
    <name evidence="1" type="ORF">MJO28_000095</name>
</gene>
<keyword evidence="2" id="KW-1185">Reference proteome</keyword>
<proteinExistence type="predicted"/>
<sequence>MPPKRPAEEQGPINVDSGSEIEPEEASVQAESTKTNKKSWVWRYFKPSKGGSYNVCQVNKTPGGKNLCLTKLSVDTKGSTKIMITHLERLHRIYEDKTETRAIVKFLEKGKLQKKLNRDTLTAATARFFIKCNIPFRVGQQVLCDQLRGIKSQISLTCDTWTSPSNQSILGVTAHWINKDFSLRSIILAAQIIEGNHSGVSLANHLLGVLKSFKISDKIFCITADNASNNGTMGAHLSTLISFDHRTCLLGCMAHVINLAAQAGIKSLSQPQPDPAVLQLQSIVSKISGLTTFLKRSSQKATSFADIVTGMIGKKLSMIDDVATRWNSTYDMLKRALTLQGCIAVFCENHDLSDKYNPTLDEWKKVQQLCDFLEPLSEATETVSPEKTSTLVLAAPVYIALISKLSEASKQYNDHELIPSANQMIQKLRAYFDAAILKPVYLCSTLLNPRIKTSVFTLEVLVLMNLTKQSILDNFKKEAERFVGNRYTQDEDDTEAPQPAPKNSLKSSLFKKKRRKISSLDDEIGYYLSSECEEESYDPLIFWKANFDQLPTLSTMARTYLSVPASSAPTERAFSAGRYIQDYTQNRMDVETLEALICLKDWLAKEIIDVDDIETTSS</sequence>
<protein>
    <submittedName>
        <fullName evidence="1">Uncharacterized protein</fullName>
    </submittedName>
</protein>